<reference evidence="1" key="2">
    <citation type="submission" date="2020-06" db="EMBL/GenBank/DDBJ databases">
        <authorList>
            <person name="Sheffer M."/>
        </authorList>
    </citation>
    <scope>NUCLEOTIDE SEQUENCE</scope>
</reference>
<sequence>MDDRSNTHVIITKEAVADVDRLVRINWGFTTRGLEQDISMSKGSIHLMLRERLQYLLNILSSLELCSSKTKQFYMKFRMHVINSFLFPVSPHDKLKDLQGFEIFLGSIFSKFGSKDWMRDHLEDKEMLVKGITGFGIAQTVVLPPKNGQVSKVLNFQWWQRKRTQWS</sequence>
<accession>A0A8T0FBX1</accession>
<keyword evidence="2" id="KW-1185">Reference proteome</keyword>
<evidence type="ECO:0000313" key="2">
    <source>
        <dbReference type="Proteomes" id="UP000807504"/>
    </source>
</evidence>
<protein>
    <submittedName>
        <fullName evidence="1">Uncharacterized protein</fullName>
    </submittedName>
</protein>
<organism evidence="1 2">
    <name type="scientific">Argiope bruennichi</name>
    <name type="common">Wasp spider</name>
    <name type="synonym">Aranea bruennichi</name>
    <dbReference type="NCBI Taxonomy" id="94029"/>
    <lineage>
        <taxon>Eukaryota</taxon>
        <taxon>Metazoa</taxon>
        <taxon>Ecdysozoa</taxon>
        <taxon>Arthropoda</taxon>
        <taxon>Chelicerata</taxon>
        <taxon>Arachnida</taxon>
        <taxon>Araneae</taxon>
        <taxon>Araneomorphae</taxon>
        <taxon>Entelegynae</taxon>
        <taxon>Araneoidea</taxon>
        <taxon>Araneidae</taxon>
        <taxon>Argiope</taxon>
    </lineage>
</organism>
<name>A0A8T0FBX1_ARGBR</name>
<gene>
    <name evidence="1" type="ORF">HNY73_009912</name>
</gene>
<comment type="caution">
    <text evidence="1">The sequence shown here is derived from an EMBL/GenBank/DDBJ whole genome shotgun (WGS) entry which is preliminary data.</text>
</comment>
<reference evidence="1" key="1">
    <citation type="journal article" date="2020" name="bioRxiv">
        <title>Chromosome-level reference genome of the European wasp spider Argiope bruennichi: a resource for studies on range expansion and evolutionary adaptation.</title>
        <authorList>
            <person name="Sheffer M.M."/>
            <person name="Hoppe A."/>
            <person name="Krehenwinkel H."/>
            <person name="Uhl G."/>
            <person name="Kuss A.W."/>
            <person name="Jensen L."/>
            <person name="Jensen C."/>
            <person name="Gillespie R.G."/>
            <person name="Hoff K.J."/>
            <person name="Prost S."/>
        </authorList>
    </citation>
    <scope>NUCLEOTIDE SEQUENCE</scope>
</reference>
<proteinExistence type="predicted"/>
<dbReference type="EMBL" id="JABXBU010000015">
    <property type="protein sequence ID" value="KAF8788411.1"/>
    <property type="molecule type" value="Genomic_DNA"/>
</dbReference>
<evidence type="ECO:0000313" key="1">
    <source>
        <dbReference type="EMBL" id="KAF8788411.1"/>
    </source>
</evidence>
<dbReference type="Proteomes" id="UP000807504">
    <property type="component" value="Unassembled WGS sequence"/>
</dbReference>
<dbReference type="AlphaFoldDB" id="A0A8T0FBX1"/>